<dbReference type="EMBL" id="QOIP01000005">
    <property type="protein sequence ID" value="RLU22807.1"/>
    <property type="molecule type" value="Genomic_DNA"/>
</dbReference>
<evidence type="ECO:0000256" key="2">
    <source>
        <dbReference type="SAM" id="MobiDB-lite"/>
    </source>
</evidence>
<name>A0A3L8DQX8_OOCBI</name>
<evidence type="ECO:0000256" key="1">
    <source>
        <dbReference type="ARBA" id="ARBA00009686"/>
    </source>
</evidence>
<reference evidence="4 5" key="1">
    <citation type="journal article" date="2018" name="Genome Res.">
        <title>The genomic architecture and molecular evolution of ant odorant receptors.</title>
        <authorList>
            <person name="McKenzie S.K."/>
            <person name="Kronauer D.J.C."/>
        </authorList>
    </citation>
    <scope>NUCLEOTIDE SEQUENCE [LARGE SCALE GENOMIC DNA]</scope>
    <source>
        <strain evidence="4">Clonal line C1</strain>
    </source>
</reference>
<accession>A0A3L8DQX8</accession>
<evidence type="ECO:0000313" key="5">
    <source>
        <dbReference type="Proteomes" id="UP000279307"/>
    </source>
</evidence>
<dbReference type="Pfam" id="PF02114">
    <property type="entry name" value="Phosducin"/>
    <property type="match status" value="1"/>
</dbReference>
<gene>
    <name evidence="4" type="ORF">DMN91_005085</name>
</gene>
<dbReference type="InterPro" id="IPR024253">
    <property type="entry name" value="Phosducin_thioredoxin-like_dom"/>
</dbReference>
<protein>
    <recommendedName>
        <fullName evidence="3">Phosducin domain-containing protein</fullName>
    </recommendedName>
</protein>
<evidence type="ECO:0000313" key="4">
    <source>
        <dbReference type="EMBL" id="RLU22807.1"/>
    </source>
</evidence>
<sequence>MQDPNEDTEWNDILRRKGIIPERKKEQEITEDQIVNLIESTIDEKTGHASNDLEGKSLDELDELEDEEDERVLEEYRQRRIAEMKELANKSKYGEVREISAEDYVREVNNAGEEIWVVLHLYKSGIPLCTLINQYLGSLARKFPTTKFLKSISTTCIPNWPDGNLPTIFIYHNGNMTKQIIGPLELRGMKLTEAELEWMLGQGEAVSTNIKEDPRPKVRDVLFTSLKNGNDNDDDGNDWKSMKNTETYLADVECSQVIILEDADTRKDIANRTEDSTLLPTRSLPNILRNSNIKAHKNCEAPKSHKMDTYSLLNMQHTNTPCELNETLSSTDSDKEATYNKIASSKLHQRKQVHNPLNLQCDAPDWNNNKNKRLQKVARVDTLSVLPKEENISTKKLKSSNNTRKYLYDRKPKKIIKADKTDDIKTKVSNEKPDFDFGLIAVPDVNMNDEVVILQNVDNFLNNDLTFSQSIYESNASGSTNRSCTNKNDIDAGSEELFNVSYCNSEVRDFKRKPYDMNYNPVVSGGLTELNSTQPKTFQTRFTNNEYSLIDDPEGGLMDGDIASSYLFKPKVLYTCTCMNCTSYEDIIFYEEPTSTFTSSDNSEAELYTSDLFDFYSDYYHIFGDILKDSNENLYYEEVEAMDIIRENAHVAGNSTAKVIENGASALSMEQNELQNAPPCHTTKARDNGFETYSAEFIAHSNESKRSSEFTEFTENVNGLDETNRLNLESSSVDKSKATLQNEALAENTVLAETVSASKSKDEQQKKKRDYLDCFAAVRWMTESYSPLIERKGLREERLFVRQIMRINHHYDSWRNTIIDSAAIRIPSKIIDPPANRGRIPIAEIRV</sequence>
<proteinExistence type="inferred from homology"/>
<feature type="compositionally biased region" description="Basic and acidic residues" evidence="2">
    <location>
        <begin position="45"/>
        <end position="59"/>
    </location>
</feature>
<feature type="region of interest" description="Disordered" evidence="2">
    <location>
        <begin position="45"/>
        <end position="65"/>
    </location>
</feature>
<dbReference type="CDD" id="cd02988">
    <property type="entry name" value="Phd_like_VIAF"/>
    <property type="match status" value="1"/>
</dbReference>
<dbReference type="Proteomes" id="UP000279307">
    <property type="component" value="Chromosome 5"/>
</dbReference>
<dbReference type="PANTHER" id="PTHR45809">
    <property type="entry name" value="VIRAL IAP-ASSOCIATED FACTOR HOMOLOG"/>
    <property type="match status" value="1"/>
</dbReference>
<evidence type="ECO:0000259" key="3">
    <source>
        <dbReference type="Pfam" id="PF02114"/>
    </source>
</evidence>
<dbReference type="AlphaFoldDB" id="A0A3L8DQX8"/>
<dbReference type="OrthoDB" id="10039931at2759"/>
<dbReference type="PANTHER" id="PTHR45809:SF3">
    <property type="entry name" value="VIRAL IAP-ASSOCIATED FACTOR HOMOLOG"/>
    <property type="match status" value="1"/>
</dbReference>
<comment type="similarity">
    <text evidence="1">Belongs to the phosducin family.</text>
</comment>
<dbReference type="Gene3D" id="3.40.30.10">
    <property type="entry name" value="Glutaredoxin"/>
    <property type="match status" value="1"/>
</dbReference>
<dbReference type="InterPro" id="IPR036249">
    <property type="entry name" value="Thioredoxin-like_sf"/>
</dbReference>
<dbReference type="GO" id="GO:0006457">
    <property type="term" value="P:protein folding"/>
    <property type="evidence" value="ECO:0007669"/>
    <property type="project" value="TreeGrafter"/>
</dbReference>
<dbReference type="GO" id="GO:0005737">
    <property type="term" value="C:cytoplasm"/>
    <property type="evidence" value="ECO:0007669"/>
    <property type="project" value="TreeGrafter"/>
</dbReference>
<organism evidence="4 5">
    <name type="scientific">Ooceraea biroi</name>
    <name type="common">Clonal raider ant</name>
    <name type="synonym">Cerapachys biroi</name>
    <dbReference type="NCBI Taxonomy" id="2015173"/>
    <lineage>
        <taxon>Eukaryota</taxon>
        <taxon>Metazoa</taxon>
        <taxon>Ecdysozoa</taxon>
        <taxon>Arthropoda</taxon>
        <taxon>Hexapoda</taxon>
        <taxon>Insecta</taxon>
        <taxon>Pterygota</taxon>
        <taxon>Neoptera</taxon>
        <taxon>Endopterygota</taxon>
        <taxon>Hymenoptera</taxon>
        <taxon>Apocrita</taxon>
        <taxon>Aculeata</taxon>
        <taxon>Formicoidea</taxon>
        <taxon>Formicidae</taxon>
        <taxon>Dorylinae</taxon>
        <taxon>Ooceraea</taxon>
    </lineage>
</organism>
<feature type="domain" description="Phosducin" evidence="3">
    <location>
        <begin position="58"/>
        <end position="182"/>
    </location>
</feature>
<dbReference type="SUPFAM" id="SSF52833">
    <property type="entry name" value="Thioredoxin-like"/>
    <property type="match status" value="1"/>
</dbReference>
<comment type="caution">
    <text evidence="4">The sequence shown here is derived from an EMBL/GenBank/DDBJ whole genome shotgun (WGS) entry which is preliminary data.</text>
</comment>
<dbReference type="InterPro" id="IPR051498">
    <property type="entry name" value="Phosducin-like_chap/apop_reg"/>
</dbReference>